<dbReference type="Pfam" id="PF13181">
    <property type="entry name" value="TPR_8"/>
    <property type="match status" value="1"/>
</dbReference>
<accession>A0A5M9J8S8</accession>
<dbReference type="GO" id="GO:0071218">
    <property type="term" value="P:cellular response to misfolded protein"/>
    <property type="evidence" value="ECO:0007669"/>
    <property type="project" value="TreeGrafter"/>
</dbReference>
<dbReference type="GO" id="GO:0005739">
    <property type="term" value="C:mitochondrion"/>
    <property type="evidence" value="ECO:0007669"/>
    <property type="project" value="GOC"/>
</dbReference>
<dbReference type="GO" id="GO:0003755">
    <property type="term" value="F:peptidyl-prolyl cis-trans isomerase activity"/>
    <property type="evidence" value="ECO:0007669"/>
    <property type="project" value="UniProtKB-KW"/>
</dbReference>
<dbReference type="SMART" id="SM00028">
    <property type="entry name" value="TPR"/>
    <property type="match status" value="3"/>
</dbReference>
<dbReference type="VEuPathDB" id="FungiDB:MFRU_061g00130"/>
<protein>
    <recommendedName>
        <fullName evidence="8">U-box domain-containing protein</fullName>
    </recommendedName>
</protein>
<evidence type="ECO:0000256" key="5">
    <source>
        <dbReference type="ARBA" id="ARBA00023110"/>
    </source>
</evidence>
<dbReference type="PANTHER" id="PTHR46803">
    <property type="entry name" value="E3 UBIQUITIN-PROTEIN LIGASE CHIP"/>
    <property type="match status" value="1"/>
</dbReference>
<dbReference type="Pfam" id="PF09796">
    <property type="entry name" value="QCR10"/>
    <property type="match status" value="1"/>
</dbReference>
<name>A0A5M9J8S8_MONFR</name>
<dbReference type="GO" id="GO:0006122">
    <property type="term" value="P:mitochondrial electron transport, ubiquinol to cytochrome c"/>
    <property type="evidence" value="ECO:0007669"/>
    <property type="project" value="InterPro"/>
</dbReference>
<dbReference type="InterPro" id="IPR019734">
    <property type="entry name" value="TPR_rpt"/>
</dbReference>
<dbReference type="Pfam" id="PF00515">
    <property type="entry name" value="TPR_1"/>
    <property type="match status" value="1"/>
</dbReference>
<dbReference type="EMBL" id="VICG01000015">
    <property type="protein sequence ID" value="KAA8564252.1"/>
    <property type="molecule type" value="Genomic_DNA"/>
</dbReference>
<keyword evidence="3" id="KW-0677">Repeat</keyword>
<comment type="caution">
    <text evidence="9">The sequence shown here is derived from an EMBL/GenBank/DDBJ whole genome shotgun (WGS) entry which is preliminary data.</text>
</comment>
<dbReference type="GO" id="GO:0043161">
    <property type="term" value="P:proteasome-mediated ubiquitin-dependent protein catabolic process"/>
    <property type="evidence" value="ECO:0007669"/>
    <property type="project" value="TreeGrafter"/>
</dbReference>
<dbReference type="InterPro" id="IPR011990">
    <property type="entry name" value="TPR-like_helical_dom_sf"/>
</dbReference>
<dbReference type="InterPro" id="IPR013083">
    <property type="entry name" value="Znf_RING/FYVE/PHD"/>
</dbReference>
<keyword evidence="7" id="KW-0812">Transmembrane</keyword>
<evidence type="ECO:0000256" key="6">
    <source>
        <dbReference type="PROSITE-ProRule" id="PRU00339"/>
    </source>
</evidence>
<keyword evidence="2" id="KW-0808">Transferase</keyword>
<dbReference type="VEuPathDB" id="FungiDB:MFRU_061g00140"/>
<dbReference type="AlphaFoldDB" id="A0A5M9J8S8"/>
<keyword evidence="5" id="KW-0697">Rotamase</keyword>
<evidence type="ECO:0000256" key="1">
    <source>
        <dbReference type="ARBA" id="ARBA00000900"/>
    </source>
</evidence>
<dbReference type="SUPFAM" id="SSF48452">
    <property type="entry name" value="TPR-like"/>
    <property type="match status" value="1"/>
</dbReference>
<feature type="repeat" description="TPR" evidence="6">
    <location>
        <begin position="130"/>
        <end position="163"/>
    </location>
</feature>
<keyword evidence="7" id="KW-0472">Membrane</keyword>
<dbReference type="GO" id="GO:0000209">
    <property type="term" value="P:protein polyubiquitination"/>
    <property type="evidence" value="ECO:0007669"/>
    <property type="project" value="TreeGrafter"/>
</dbReference>
<keyword evidence="7" id="KW-1133">Transmembrane helix</keyword>
<evidence type="ECO:0000256" key="2">
    <source>
        <dbReference type="ARBA" id="ARBA00022679"/>
    </source>
</evidence>
<feature type="domain" description="U-box" evidence="8">
    <location>
        <begin position="344"/>
        <end position="417"/>
    </location>
</feature>
<dbReference type="GO" id="GO:0061630">
    <property type="term" value="F:ubiquitin protein ligase activity"/>
    <property type="evidence" value="ECO:0007669"/>
    <property type="project" value="UniProtKB-EC"/>
</dbReference>
<dbReference type="InterPro" id="IPR003613">
    <property type="entry name" value="Ubox_domain"/>
</dbReference>
<evidence type="ECO:0000256" key="4">
    <source>
        <dbReference type="ARBA" id="ARBA00022786"/>
    </source>
</evidence>
<evidence type="ECO:0000256" key="3">
    <source>
        <dbReference type="ARBA" id="ARBA00022737"/>
    </source>
</evidence>
<comment type="catalytic activity">
    <reaction evidence="1">
        <text>S-ubiquitinyl-[E2 ubiquitin-conjugating enzyme]-L-cysteine + [acceptor protein]-L-lysine = [E2 ubiquitin-conjugating enzyme]-L-cysteine + N(6)-ubiquitinyl-[acceptor protein]-L-lysine.</text>
        <dbReference type="EC" id="2.3.2.27"/>
    </reaction>
</comment>
<reference evidence="9 10" key="1">
    <citation type="submission" date="2019-06" db="EMBL/GenBank/DDBJ databases">
        <title>Genome Sequence of the Brown Rot Fungal Pathogen Monilinia fructicola.</title>
        <authorList>
            <person name="De Miccolis Angelini R.M."/>
            <person name="Landi L."/>
            <person name="Abate D."/>
            <person name="Pollastro S."/>
            <person name="Romanazzi G."/>
            <person name="Faretra F."/>
        </authorList>
    </citation>
    <scope>NUCLEOTIDE SEQUENCE [LARGE SCALE GENOMIC DNA]</scope>
    <source>
        <strain evidence="9 10">Mfrc123</strain>
    </source>
</reference>
<dbReference type="Gene3D" id="1.25.40.10">
    <property type="entry name" value="Tetratricopeptide repeat domain"/>
    <property type="match status" value="1"/>
</dbReference>
<evidence type="ECO:0000313" key="10">
    <source>
        <dbReference type="Proteomes" id="UP000322873"/>
    </source>
</evidence>
<evidence type="ECO:0000259" key="8">
    <source>
        <dbReference type="PROSITE" id="PS51698"/>
    </source>
</evidence>
<dbReference type="GO" id="GO:0045862">
    <property type="term" value="P:positive regulation of proteolysis"/>
    <property type="evidence" value="ECO:0007669"/>
    <property type="project" value="TreeGrafter"/>
</dbReference>
<dbReference type="InterPro" id="IPR019182">
    <property type="entry name" value="Cytochrome_b-c1_su10_fun"/>
</dbReference>
<keyword evidence="5" id="KW-0413">Isomerase</keyword>
<keyword evidence="10" id="KW-1185">Reference proteome</keyword>
<dbReference type="GO" id="GO:0051087">
    <property type="term" value="F:protein-folding chaperone binding"/>
    <property type="evidence" value="ECO:0007669"/>
    <property type="project" value="TreeGrafter"/>
</dbReference>
<evidence type="ECO:0000256" key="7">
    <source>
        <dbReference type="SAM" id="Phobius"/>
    </source>
</evidence>
<dbReference type="Pfam" id="PF04564">
    <property type="entry name" value="U-box"/>
    <property type="match status" value="1"/>
</dbReference>
<dbReference type="GO" id="GO:0006515">
    <property type="term" value="P:protein quality control for misfolded or incompletely synthesized proteins"/>
    <property type="evidence" value="ECO:0007669"/>
    <property type="project" value="TreeGrafter"/>
</dbReference>
<dbReference type="Gene3D" id="3.30.40.10">
    <property type="entry name" value="Zinc/RING finger domain, C3HC4 (zinc finger)"/>
    <property type="match status" value="1"/>
</dbReference>
<evidence type="ECO:0000313" key="9">
    <source>
        <dbReference type="EMBL" id="KAA8564252.1"/>
    </source>
</evidence>
<sequence>MGSNGDFHASTGITPPKGPVSYSTYKSPYGPKYKIQPNIAGWTPKAASKVGLTLAGFGASAGFFALFFFSDIPRVRNDIMVKIPIIGDRWRKENSCIRQPFLNVARLLVQSGEDKVKTRRSDLPHDPQKALEFKKRGNDHFQSGNYEAAEQFYSKAISLDPLNPILHTNHSKALLKLARYPEAIASSQSAIAVNASSPVNGVSMKAHYNIAQAYHALREYENALRAVESAREFCVRDMPVGGKGLVGSGKSLPSILDLGLRCRKEGWEAREERRMKERSGLVGEVVELMRREGVRRGDRVRRDGEDHVDIDHDEASGDWERKIEEVERVFRLVETQGKEGRRREMPDWAIDGISFNVMIDPVMTKTGQSYERTSILQHLERSSTDPLTREPLLPSDLRPNLGLRHAIEEFLEENGWAVEW</sequence>
<dbReference type="PROSITE" id="PS51698">
    <property type="entry name" value="U_BOX"/>
    <property type="match status" value="1"/>
</dbReference>
<dbReference type="Proteomes" id="UP000322873">
    <property type="component" value="Unassembled WGS sequence"/>
</dbReference>
<keyword evidence="6" id="KW-0802">TPR repeat</keyword>
<feature type="transmembrane region" description="Helical" evidence="7">
    <location>
        <begin position="50"/>
        <end position="70"/>
    </location>
</feature>
<dbReference type="SMART" id="SM00504">
    <property type="entry name" value="Ubox"/>
    <property type="match status" value="1"/>
</dbReference>
<gene>
    <name evidence="9" type="ORF">EYC84_011198</name>
</gene>
<dbReference type="PROSITE" id="PS50005">
    <property type="entry name" value="TPR"/>
    <property type="match status" value="1"/>
</dbReference>
<dbReference type="PANTHER" id="PTHR46803:SF2">
    <property type="entry name" value="E3 UBIQUITIN-PROTEIN LIGASE CHIP"/>
    <property type="match status" value="1"/>
</dbReference>
<dbReference type="SUPFAM" id="SSF57850">
    <property type="entry name" value="RING/U-box"/>
    <property type="match status" value="1"/>
</dbReference>
<proteinExistence type="predicted"/>
<organism evidence="9 10">
    <name type="scientific">Monilinia fructicola</name>
    <name type="common">Brown rot fungus</name>
    <name type="synonym">Ciboria fructicola</name>
    <dbReference type="NCBI Taxonomy" id="38448"/>
    <lineage>
        <taxon>Eukaryota</taxon>
        <taxon>Fungi</taxon>
        <taxon>Dikarya</taxon>
        <taxon>Ascomycota</taxon>
        <taxon>Pezizomycotina</taxon>
        <taxon>Leotiomycetes</taxon>
        <taxon>Helotiales</taxon>
        <taxon>Sclerotiniaceae</taxon>
        <taxon>Monilinia</taxon>
    </lineage>
</organism>
<keyword evidence="4" id="KW-0833">Ubl conjugation pathway</keyword>